<dbReference type="Pfam" id="PF01547">
    <property type="entry name" value="SBP_bac_1"/>
    <property type="match status" value="1"/>
</dbReference>
<dbReference type="Proteomes" id="UP000549695">
    <property type="component" value="Unassembled WGS sequence"/>
</dbReference>
<dbReference type="AlphaFoldDB" id="A0A852W4K9"/>
<dbReference type="PANTHER" id="PTHR43649">
    <property type="entry name" value="ARABINOSE-BINDING PROTEIN-RELATED"/>
    <property type="match status" value="1"/>
</dbReference>
<dbReference type="InterPro" id="IPR006059">
    <property type="entry name" value="SBP"/>
</dbReference>
<gene>
    <name evidence="1" type="ORF">HDA37_000757</name>
</gene>
<protein>
    <submittedName>
        <fullName evidence="1">Sorbitol/mannitol transport system substrate-binding protein</fullName>
    </submittedName>
</protein>
<accession>A0A852W4K9</accession>
<comment type="caution">
    <text evidence="1">The sequence shown here is derived from an EMBL/GenBank/DDBJ whole genome shotgun (WGS) entry which is preliminary data.</text>
</comment>
<proteinExistence type="predicted"/>
<dbReference type="SUPFAM" id="SSF53850">
    <property type="entry name" value="Periplasmic binding protein-like II"/>
    <property type="match status" value="1"/>
</dbReference>
<organism evidence="1 2">
    <name type="scientific">Pseudonocardia alni</name>
    <name type="common">Amycolata alni</name>
    <dbReference type="NCBI Taxonomy" id="33907"/>
    <lineage>
        <taxon>Bacteria</taxon>
        <taxon>Bacillati</taxon>
        <taxon>Actinomycetota</taxon>
        <taxon>Actinomycetes</taxon>
        <taxon>Pseudonocardiales</taxon>
        <taxon>Pseudonocardiaceae</taxon>
        <taxon>Pseudonocardia</taxon>
    </lineage>
</organism>
<dbReference type="EMBL" id="JACCCZ010000001">
    <property type="protein sequence ID" value="NYG00472.1"/>
    <property type="molecule type" value="Genomic_DNA"/>
</dbReference>
<evidence type="ECO:0000313" key="1">
    <source>
        <dbReference type="EMBL" id="NYG00472.1"/>
    </source>
</evidence>
<dbReference type="PANTHER" id="PTHR43649:SF12">
    <property type="entry name" value="DIACETYLCHITOBIOSE BINDING PROTEIN DASA"/>
    <property type="match status" value="1"/>
</dbReference>
<dbReference type="GeneID" id="98050577"/>
<sequence length="446" mass="48061">MRMYVGGGSAGRGSRPLVVALGLAVVLLLAGCGAGSRTPAATATLVPCDFPPPPSPVDVNVLAYNSSAIDPFTNSMVRSCSRDGVTLHHEPIDYAGQAQKTIATLAGRFGTYDILETYGFVVPQQASTGKLHPLDDLVARYGAQFDLDRLNPAMREAMSYDGTLYGIPMQAQMFVMAYRRDVFDRLGLTPPRTFAELRQVSERIQRDGGIRYPLALPLLASSDLATAYDAALGSLGTDYVDRHTGRPNFDTPQAAEAFEQLRSLVPYMDPQVTTFAQPAVQQQMYNGSAAIAIMFSGRMKDLTEVDNSRFAADFAFAPPPSVAGGDVLYNTLSVDGWAIPQNTDVDRDLLFRLVAASVGPESSRAAVPGAFPAREGMVTPDSSPFARAQLESIGRASPPEPYPWTSRISNETRPVVADVLAGRTTIPDGQRQMQEIATAIVAEYRR</sequence>
<keyword evidence="2" id="KW-1185">Reference proteome</keyword>
<dbReference type="RefSeq" id="WP_179760259.1">
    <property type="nucleotide sequence ID" value="NZ_BAAAJZ010000005.1"/>
</dbReference>
<dbReference type="InterPro" id="IPR050490">
    <property type="entry name" value="Bact_solute-bd_prot1"/>
</dbReference>
<dbReference type="PROSITE" id="PS51257">
    <property type="entry name" value="PROKAR_LIPOPROTEIN"/>
    <property type="match status" value="1"/>
</dbReference>
<reference evidence="1 2" key="1">
    <citation type="submission" date="2020-07" db="EMBL/GenBank/DDBJ databases">
        <title>Sequencing the genomes of 1000 actinobacteria strains.</title>
        <authorList>
            <person name="Klenk H.-P."/>
        </authorList>
    </citation>
    <scope>NUCLEOTIDE SEQUENCE [LARGE SCALE GENOMIC DNA]</scope>
    <source>
        <strain evidence="1 2">DSM 44749</strain>
    </source>
</reference>
<dbReference type="Gene3D" id="3.40.190.10">
    <property type="entry name" value="Periplasmic binding protein-like II"/>
    <property type="match status" value="1"/>
</dbReference>
<name>A0A852W4K9_PSEA5</name>
<evidence type="ECO:0000313" key="2">
    <source>
        <dbReference type="Proteomes" id="UP000549695"/>
    </source>
</evidence>